<keyword evidence="1" id="KW-0812">Transmembrane</keyword>
<protein>
    <recommendedName>
        <fullName evidence="4">Transmembrane protein</fullName>
    </recommendedName>
</protein>
<evidence type="ECO:0000256" key="1">
    <source>
        <dbReference type="SAM" id="Phobius"/>
    </source>
</evidence>
<feature type="transmembrane region" description="Helical" evidence="1">
    <location>
        <begin position="21"/>
        <end position="41"/>
    </location>
</feature>
<keyword evidence="1" id="KW-1133">Transmembrane helix</keyword>
<evidence type="ECO:0000313" key="2">
    <source>
        <dbReference type="EMBL" id="KAG6630876.1"/>
    </source>
</evidence>
<organism evidence="2 3">
    <name type="scientific">Carya illinoinensis</name>
    <name type="common">Pecan</name>
    <dbReference type="NCBI Taxonomy" id="32201"/>
    <lineage>
        <taxon>Eukaryota</taxon>
        <taxon>Viridiplantae</taxon>
        <taxon>Streptophyta</taxon>
        <taxon>Embryophyta</taxon>
        <taxon>Tracheophyta</taxon>
        <taxon>Spermatophyta</taxon>
        <taxon>Magnoliopsida</taxon>
        <taxon>eudicotyledons</taxon>
        <taxon>Gunneridae</taxon>
        <taxon>Pentapetalae</taxon>
        <taxon>rosids</taxon>
        <taxon>fabids</taxon>
        <taxon>Fagales</taxon>
        <taxon>Juglandaceae</taxon>
        <taxon>Carya</taxon>
    </lineage>
</organism>
<dbReference type="EMBL" id="CM031821">
    <property type="protein sequence ID" value="KAG6630876.1"/>
    <property type="molecule type" value="Genomic_DNA"/>
</dbReference>
<name>A0A8T1NGC3_CARIL</name>
<sequence>MKRLKSYYMNIGHPHTIERKWIFPLAIGSIVSLFLFFITMLTSPNGTAFVPLYRYITSGSVFVESKLHVIPTSTLPPHTKSRMKEIAGVGAGSHGFGDLGFSKIKKNRGS</sequence>
<accession>A0A8T1NGC3</accession>
<evidence type="ECO:0000313" key="3">
    <source>
        <dbReference type="Proteomes" id="UP000811609"/>
    </source>
</evidence>
<proteinExistence type="predicted"/>
<keyword evidence="3" id="KW-1185">Reference proteome</keyword>
<reference evidence="2" key="1">
    <citation type="submission" date="2020-12" db="EMBL/GenBank/DDBJ databases">
        <title>WGS assembly of Carya illinoinensis cv. Pawnee.</title>
        <authorList>
            <person name="Platts A."/>
            <person name="Shu S."/>
            <person name="Wright S."/>
            <person name="Barry K."/>
            <person name="Edger P."/>
            <person name="Pires J.C."/>
            <person name="Schmutz J."/>
        </authorList>
    </citation>
    <scope>NUCLEOTIDE SEQUENCE</scope>
    <source>
        <tissue evidence="2">Leaf</tissue>
    </source>
</reference>
<dbReference type="Proteomes" id="UP000811609">
    <property type="component" value="Chromosome 13"/>
</dbReference>
<keyword evidence="1" id="KW-0472">Membrane</keyword>
<comment type="caution">
    <text evidence="2">The sequence shown here is derived from an EMBL/GenBank/DDBJ whole genome shotgun (WGS) entry which is preliminary data.</text>
</comment>
<evidence type="ECO:0008006" key="4">
    <source>
        <dbReference type="Google" id="ProtNLM"/>
    </source>
</evidence>
<gene>
    <name evidence="2" type="ORF">CIPAW_13G051200</name>
</gene>
<dbReference type="AlphaFoldDB" id="A0A8T1NGC3"/>